<evidence type="ECO:0000313" key="3">
    <source>
        <dbReference type="Proteomes" id="UP000053257"/>
    </source>
</evidence>
<dbReference type="InterPro" id="IPR032474">
    <property type="entry name" value="Argonaute_N"/>
</dbReference>
<dbReference type="OrthoDB" id="10252740at2759"/>
<dbReference type="Gene3D" id="3.40.50.2300">
    <property type="match status" value="1"/>
</dbReference>
<dbReference type="InterPro" id="IPR014811">
    <property type="entry name" value="ArgoL1"/>
</dbReference>
<dbReference type="SUPFAM" id="SSF53098">
    <property type="entry name" value="Ribonuclease H-like"/>
    <property type="match status" value="1"/>
</dbReference>
<dbReference type="InterPro" id="IPR036085">
    <property type="entry name" value="PAZ_dom_sf"/>
</dbReference>
<dbReference type="PROSITE" id="PS50822">
    <property type="entry name" value="PIWI"/>
    <property type="match status" value="1"/>
</dbReference>
<accession>A0A0C3PSD6</accession>
<sequence>MNNRGHSGTPVRVKTNAFKITRLPTRNYHHYHVDANISAVLVVIVQKNVRDRESGTNKDKQLQHGQRYTEIIDKMHVQYPQEFVTRASYDGLYNLYSPRHMQAATQFEVTLNGPKGRPSIFHVQLTHVAVIDTSIFSRLTSPDGAFEAISKRPDDSATAINLLQVLVSQSPHIRHNFSLHAKSFYNASQPGGVRDIVRGLQAVSGYFQSVRPVLGNFIVNVDTTTAAFYKPDRLVTAAMSYLDPRLKDIRVFIGMCRDRRQFERLRRFFKGVAVIVRGGRRRVIRDLIEEAGIYEFEKGDRPISVAEHYREMYHEELHRPWLFGIKCDGGDVFPAEFCSVAPGQRYKKKLDPDQTAEFLKISVKDPGPRLQAILGAVNGPLLGYRDSPWMLEANMEVDVRPLEIDARQLPAPAVKYNGSYADTTRVAGAWNVVGKKLYAPVTVSSWAVVNFDSAQSQPADITKFIHMMSNNMFALGMVVPDPRQISVGIGNIHNPNQSLEDARIRMGSDIPADKRNLFMKAAFIIVILPASALELRKMVKYWGDVVQGMATQCVRAPKYKTNLNDQYCNNVALKINAKLGGVNSLPDSQDIRAMLEGAMVVGCDVSHPAPNIKDRPSLASVVTSYNSTATKYRVYLDCQAPRQEIIDRIAAMLHYALRAYRDYNKKLPHTMIVYRDGVSEGEYWQVMDREIGQIKGGSSAAIDPSVIALITTVAMIQGEFGNQVQVVFIAVGKRHHIRFFPTTSQGRDKKGNCLPGLVVDSGVVHSSLPDFYLQSHAGLIGTSRPSHYVVLHNDPQWTVDSLQMLSYHLCYFYAVATRAVSIPAPVYYADRACTRAAYQFDPTGRFDYDHDSNTDGAGTFNETNLKEWRAALKQSLQSERLYFV</sequence>
<evidence type="ECO:0000313" key="2">
    <source>
        <dbReference type="EMBL" id="KIP10273.1"/>
    </source>
</evidence>
<keyword evidence="3" id="KW-1185">Reference proteome</keyword>
<evidence type="ECO:0000259" key="1">
    <source>
        <dbReference type="PROSITE" id="PS50822"/>
    </source>
</evidence>
<feature type="domain" description="Piwi" evidence="1">
    <location>
        <begin position="523"/>
        <end position="841"/>
    </location>
</feature>
<dbReference type="Pfam" id="PF16486">
    <property type="entry name" value="ArgoN"/>
    <property type="match status" value="1"/>
</dbReference>
<dbReference type="AlphaFoldDB" id="A0A0C3PSD6"/>
<dbReference type="GO" id="GO:0003723">
    <property type="term" value="F:RNA binding"/>
    <property type="evidence" value="ECO:0007669"/>
    <property type="project" value="InterPro"/>
</dbReference>
<dbReference type="SMART" id="SM01163">
    <property type="entry name" value="DUF1785"/>
    <property type="match status" value="1"/>
</dbReference>
<dbReference type="InterPro" id="IPR036397">
    <property type="entry name" value="RNaseH_sf"/>
</dbReference>
<dbReference type="Pfam" id="PF02171">
    <property type="entry name" value="Piwi"/>
    <property type="match status" value="1"/>
</dbReference>
<dbReference type="STRING" id="745531.A0A0C3PSD6"/>
<dbReference type="SMART" id="SM00950">
    <property type="entry name" value="Piwi"/>
    <property type="match status" value="1"/>
</dbReference>
<proteinExistence type="predicted"/>
<dbReference type="InterPro" id="IPR003165">
    <property type="entry name" value="Piwi"/>
</dbReference>
<gene>
    <name evidence="2" type="ORF">PHLGIDRAFT_125630</name>
</gene>
<dbReference type="SUPFAM" id="SSF101690">
    <property type="entry name" value="PAZ domain"/>
    <property type="match status" value="1"/>
</dbReference>
<dbReference type="Gene3D" id="3.30.420.10">
    <property type="entry name" value="Ribonuclease H-like superfamily/Ribonuclease H"/>
    <property type="match status" value="1"/>
</dbReference>
<dbReference type="EMBL" id="KN840456">
    <property type="protein sequence ID" value="KIP10273.1"/>
    <property type="molecule type" value="Genomic_DNA"/>
</dbReference>
<dbReference type="Pfam" id="PF08699">
    <property type="entry name" value="ArgoL1"/>
    <property type="match status" value="1"/>
</dbReference>
<dbReference type="InterPro" id="IPR012337">
    <property type="entry name" value="RNaseH-like_sf"/>
</dbReference>
<protein>
    <recommendedName>
        <fullName evidence="1">Piwi domain-containing protein</fullName>
    </recommendedName>
</protein>
<dbReference type="PANTHER" id="PTHR22891">
    <property type="entry name" value="EUKARYOTIC TRANSLATION INITIATION FACTOR 2C"/>
    <property type="match status" value="1"/>
</dbReference>
<dbReference type="InterPro" id="IPR003100">
    <property type="entry name" value="PAZ_dom"/>
</dbReference>
<dbReference type="InterPro" id="IPR032473">
    <property type="entry name" value="Argonaute_Mid_dom"/>
</dbReference>
<dbReference type="Proteomes" id="UP000053257">
    <property type="component" value="Unassembled WGS sequence"/>
</dbReference>
<dbReference type="Pfam" id="PF16487">
    <property type="entry name" value="ArgoMid"/>
    <property type="match status" value="1"/>
</dbReference>
<dbReference type="HOGENOM" id="CLU_004544_4_3_1"/>
<name>A0A0C3PSD6_PHLG1</name>
<reference evidence="2 3" key="1">
    <citation type="journal article" date="2014" name="PLoS Genet.">
        <title>Analysis of the Phlebiopsis gigantea genome, transcriptome and secretome provides insight into its pioneer colonization strategies of wood.</title>
        <authorList>
            <person name="Hori C."/>
            <person name="Ishida T."/>
            <person name="Igarashi K."/>
            <person name="Samejima M."/>
            <person name="Suzuki H."/>
            <person name="Master E."/>
            <person name="Ferreira P."/>
            <person name="Ruiz-Duenas F.J."/>
            <person name="Held B."/>
            <person name="Canessa P."/>
            <person name="Larrondo L.F."/>
            <person name="Schmoll M."/>
            <person name="Druzhinina I.S."/>
            <person name="Kubicek C.P."/>
            <person name="Gaskell J.A."/>
            <person name="Kersten P."/>
            <person name="St John F."/>
            <person name="Glasner J."/>
            <person name="Sabat G."/>
            <person name="Splinter BonDurant S."/>
            <person name="Syed K."/>
            <person name="Yadav J."/>
            <person name="Mgbeahuruike A.C."/>
            <person name="Kovalchuk A."/>
            <person name="Asiegbu F.O."/>
            <person name="Lackner G."/>
            <person name="Hoffmeister D."/>
            <person name="Rencoret J."/>
            <person name="Gutierrez A."/>
            <person name="Sun H."/>
            <person name="Lindquist E."/>
            <person name="Barry K."/>
            <person name="Riley R."/>
            <person name="Grigoriev I.V."/>
            <person name="Henrissat B."/>
            <person name="Kues U."/>
            <person name="Berka R.M."/>
            <person name="Martinez A.T."/>
            <person name="Covert S.F."/>
            <person name="Blanchette R.A."/>
            <person name="Cullen D."/>
        </authorList>
    </citation>
    <scope>NUCLEOTIDE SEQUENCE [LARGE SCALE GENOMIC DNA]</scope>
    <source>
        <strain evidence="2 3">11061_1 CR5-6</strain>
    </source>
</reference>
<dbReference type="Gene3D" id="2.170.260.10">
    <property type="entry name" value="paz domain"/>
    <property type="match status" value="1"/>
</dbReference>
<dbReference type="Pfam" id="PF02170">
    <property type="entry name" value="PAZ"/>
    <property type="match status" value="1"/>
</dbReference>
<organism evidence="2 3">
    <name type="scientific">Phlebiopsis gigantea (strain 11061_1 CR5-6)</name>
    <name type="common">White-rot fungus</name>
    <name type="synonym">Peniophora gigantea</name>
    <dbReference type="NCBI Taxonomy" id="745531"/>
    <lineage>
        <taxon>Eukaryota</taxon>
        <taxon>Fungi</taxon>
        <taxon>Dikarya</taxon>
        <taxon>Basidiomycota</taxon>
        <taxon>Agaricomycotina</taxon>
        <taxon>Agaricomycetes</taxon>
        <taxon>Polyporales</taxon>
        <taxon>Phanerochaetaceae</taxon>
        <taxon>Phlebiopsis</taxon>
    </lineage>
</organism>